<name>A0AAV1XQD0_LUPLU</name>
<proteinExistence type="predicted"/>
<dbReference type="Proteomes" id="UP001497480">
    <property type="component" value="Unassembled WGS sequence"/>
</dbReference>
<sequence length="110" mass="12516">MALNNESLEHLPATFYFTHFPFVFFPCLLLEDDAFDEMSMLDPHEAVGEVGLGWKISNKLQSEIHTVIARLLGHIHTVMVRLLGHNCTKSNFVVGTYFRGHDILGFLVTR</sequence>
<protein>
    <submittedName>
        <fullName evidence="1">Uncharacterized protein</fullName>
    </submittedName>
</protein>
<evidence type="ECO:0000313" key="2">
    <source>
        <dbReference type="Proteomes" id="UP001497480"/>
    </source>
</evidence>
<gene>
    <name evidence="1" type="ORF">LLUT_LOCUS24573</name>
</gene>
<reference evidence="1 2" key="1">
    <citation type="submission" date="2024-03" db="EMBL/GenBank/DDBJ databases">
        <authorList>
            <person name="Martinez-Hernandez J."/>
        </authorList>
    </citation>
    <scope>NUCLEOTIDE SEQUENCE [LARGE SCALE GENOMIC DNA]</scope>
</reference>
<dbReference type="EMBL" id="CAXHTB010000017">
    <property type="protein sequence ID" value="CAL0323513.1"/>
    <property type="molecule type" value="Genomic_DNA"/>
</dbReference>
<comment type="caution">
    <text evidence="1">The sequence shown here is derived from an EMBL/GenBank/DDBJ whole genome shotgun (WGS) entry which is preliminary data.</text>
</comment>
<evidence type="ECO:0000313" key="1">
    <source>
        <dbReference type="EMBL" id="CAL0323513.1"/>
    </source>
</evidence>
<keyword evidence="2" id="KW-1185">Reference proteome</keyword>
<dbReference type="AlphaFoldDB" id="A0AAV1XQD0"/>
<organism evidence="1 2">
    <name type="scientific">Lupinus luteus</name>
    <name type="common">European yellow lupine</name>
    <dbReference type="NCBI Taxonomy" id="3873"/>
    <lineage>
        <taxon>Eukaryota</taxon>
        <taxon>Viridiplantae</taxon>
        <taxon>Streptophyta</taxon>
        <taxon>Embryophyta</taxon>
        <taxon>Tracheophyta</taxon>
        <taxon>Spermatophyta</taxon>
        <taxon>Magnoliopsida</taxon>
        <taxon>eudicotyledons</taxon>
        <taxon>Gunneridae</taxon>
        <taxon>Pentapetalae</taxon>
        <taxon>rosids</taxon>
        <taxon>fabids</taxon>
        <taxon>Fabales</taxon>
        <taxon>Fabaceae</taxon>
        <taxon>Papilionoideae</taxon>
        <taxon>50 kb inversion clade</taxon>
        <taxon>genistoids sensu lato</taxon>
        <taxon>core genistoids</taxon>
        <taxon>Genisteae</taxon>
        <taxon>Lupinus</taxon>
    </lineage>
</organism>
<accession>A0AAV1XQD0</accession>